<name>A0A381TTE4_9ZZZZ</name>
<evidence type="ECO:0000313" key="1">
    <source>
        <dbReference type="EMBL" id="SVA18751.1"/>
    </source>
</evidence>
<proteinExistence type="predicted"/>
<accession>A0A381TTE4</accession>
<dbReference type="AlphaFoldDB" id="A0A381TTE4"/>
<dbReference type="EMBL" id="UINC01005055">
    <property type="protein sequence ID" value="SVA18751.1"/>
    <property type="molecule type" value="Genomic_DNA"/>
</dbReference>
<sequence>MPTATPTPVQLRPPTALSAAEVDALNERFETAHPAEVIRWPDSTRTECGIHL</sequence>
<protein>
    <submittedName>
        <fullName evidence="1">Uncharacterized protein</fullName>
    </submittedName>
</protein>
<organism evidence="1">
    <name type="scientific">marine metagenome</name>
    <dbReference type="NCBI Taxonomy" id="408172"/>
    <lineage>
        <taxon>unclassified sequences</taxon>
        <taxon>metagenomes</taxon>
        <taxon>ecological metagenomes</taxon>
    </lineage>
</organism>
<gene>
    <name evidence="1" type="ORF">METZ01_LOCUS71605</name>
</gene>
<reference evidence="1" key="1">
    <citation type="submission" date="2018-05" db="EMBL/GenBank/DDBJ databases">
        <authorList>
            <person name="Lanie J.A."/>
            <person name="Ng W.-L."/>
            <person name="Kazmierczak K.M."/>
            <person name="Andrzejewski T.M."/>
            <person name="Davidsen T.M."/>
            <person name="Wayne K.J."/>
            <person name="Tettelin H."/>
            <person name="Glass J.I."/>
            <person name="Rusch D."/>
            <person name="Podicherti R."/>
            <person name="Tsui H.-C.T."/>
            <person name="Winkler M.E."/>
        </authorList>
    </citation>
    <scope>NUCLEOTIDE SEQUENCE</scope>
</reference>